<dbReference type="Proteomes" id="UP000281726">
    <property type="component" value="Unassembled WGS sequence"/>
</dbReference>
<dbReference type="EMBL" id="RBAK01000019">
    <property type="protein sequence ID" value="RKN38847.1"/>
    <property type="molecule type" value="Genomic_DNA"/>
</dbReference>
<sequence length="299" mass="29604">MEPSVTRLPTNDQTSLMSPTVLGRGLGLLRASHPEPAAAVTAVSGLLAWGVGHPPAGVAAVTVTVAASQLAVGWTNDALDADRDAAVGRTDKPVVTGAVGRRGTAVAAVVAALATPALALTLNPVAAFWVTLALVSALLYDWPLKSTPLSVLPYAVSFGALPAFIVLGLPGAPAPPAWLVGAGALLGAGAHFANVLPDLADDARTGVRGLPHRLGAAGSRVAAAVLLLAATATLVLGPPGPPSAVGLAAVATAVVVPPLSWYAGRSATRAGARPVAAFRAVILVALIDVVLLVTSGRVV</sequence>
<evidence type="ECO:0000313" key="6">
    <source>
        <dbReference type="EMBL" id="RKN38847.1"/>
    </source>
</evidence>
<dbReference type="OrthoDB" id="3212588at2"/>
<comment type="subcellular location">
    <subcellularLocation>
        <location evidence="1">Membrane</location>
        <topology evidence="1">Multi-pass membrane protein</topology>
    </subcellularLocation>
</comment>
<keyword evidence="3 5" id="KW-1133">Transmembrane helix</keyword>
<evidence type="ECO:0000256" key="2">
    <source>
        <dbReference type="ARBA" id="ARBA00022692"/>
    </source>
</evidence>
<evidence type="ECO:0008006" key="8">
    <source>
        <dbReference type="Google" id="ProtNLM"/>
    </source>
</evidence>
<feature type="transmembrane region" description="Helical" evidence="5">
    <location>
        <begin position="177"/>
        <end position="196"/>
    </location>
</feature>
<evidence type="ECO:0000256" key="3">
    <source>
        <dbReference type="ARBA" id="ARBA00022989"/>
    </source>
</evidence>
<feature type="transmembrane region" description="Helical" evidence="5">
    <location>
        <begin position="217"/>
        <end position="237"/>
    </location>
</feature>
<dbReference type="AlphaFoldDB" id="A0A3A9YUC0"/>
<dbReference type="GO" id="GO:0016020">
    <property type="term" value="C:membrane"/>
    <property type="evidence" value="ECO:0007669"/>
    <property type="project" value="UniProtKB-SubCell"/>
</dbReference>
<evidence type="ECO:0000313" key="7">
    <source>
        <dbReference type="Proteomes" id="UP000281726"/>
    </source>
</evidence>
<comment type="caution">
    <text evidence="6">The sequence shown here is derived from an EMBL/GenBank/DDBJ whole genome shotgun (WGS) entry which is preliminary data.</text>
</comment>
<name>A0A3A9YUC0_9ACTN</name>
<dbReference type="InterPro" id="IPR044878">
    <property type="entry name" value="UbiA_sf"/>
</dbReference>
<accession>A0A3A9YUC0</accession>
<keyword evidence="7" id="KW-1185">Reference proteome</keyword>
<proteinExistence type="predicted"/>
<dbReference type="Pfam" id="PF01040">
    <property type="entry name" value="UbiA"/>
    <property type="match status" value="1"/>
</dbReference>
<evidence type="ECO:0000256" key="5">
    <source>
        <dbReference type="SAM" id="Phobius"/>
    </source>
</evidence>
<feature type="transmembrane region" description="Helical" evidence="5">
    <location>
        <begin position="243"/>
        <end position="264"/>
    </location>
</feature>
<feature type="transmembrane region" description="Helical" evidence="5">
    <location>
        <begin position="151"/>
        <end position="171"/>
    </location>
</feature>
<keyword evidence="4 5" id="KW-0472">Membrane</keyword>
<gene>
    <name evidence="6" type="ORF">D7223_29870</name>
</gene>
<feature type="transmembrane region" description="Helical" evidence="5">
    <location>
        <begin position="276"/>
        <end position="294"/>
    </location>
</feature>
<feature type="transmembrane region" description="Helical" evidence="5">
    <location>
        <begin position="126"/>
        <end position="144"/>
    </location>
</feature>
<organism evidence="6 7">
    <name type="scientific">Micromonospora endolithica</name>
    <dbReference type="NCBI Taxonomy" id="230091"/>
    <lineage>
        <taxon>Bacteria</taxon>
        <taxon>Bacillati</taxon>
        <taxon>Actinomycetota</taxon>
        <taxon>Actinomycetes</taxon>
        <taxon>Micromonosporales</taxon>
        <taxon>Micromonosporaceae</taxon>
        <taxon>Micromonospora</taxon>
    </lineage>
</organism>
<evidence type="ECO:0000256" key="1">
    <source>
        <dbReference type="ARBA" id="ARBA00004141"/>
    </source>
</evidence>
<evidence type="ECO:0000256" key="4">
    <source>
        <dbReference type="ARBA" id="ARBA00023136"/>
    </source>
</evidence>
<keyword evidence="2 5" id="KW-0812">Transmembrane</keyword>
<dbReference type="Gene3D" id="1.10.357.140">
    <property type="entry name" value="UbiA prenyltransferase"/>
    <property type="match status" value="1"/>
</dbReference>
<dbReference type="InterPro" id="IPR000537">
    <property type="entry name" value="UbiA_prenyltransferase"/>
</dbReference>
<dbReference type="GO" id="GO:0016765">
    <property type="term" value="F:transferase activity, transferring alkyl or aryl (other than methyl) groups"/>
    <property type="evidence" value="ECO:0007669"/>
    <property type="project" value="InterPro"/>
</dbReference>
<reference evidence="6 7" key="1">
    <citation type="journal article" date="2004" name="Syst. Appl. Microbiol.">
        <title>Cryptoendolithic actinomycetes from antarctic sandstone rock samples: Micromonospora endolithica sp. nov. and two isolates related to Micromonospora coerulea Jensen 1932.</title>
        <authorList>
            <person name="Hirsch P."/>
            <person name="Mevs U."/>
            <person name="Kroppenstedt R.M."/>
            <person name="Schumann P."/>
            <person name="Stackebrandt E."/>
        </authorList>
    </citation>
    <scope>NUCLEOTIDE SEQUENCE [LARGE SCALE GENOMIC DNA]</scope>
    <source>
        <strain evidence="6 7">JCM 12677</strain>
    </source>
</reference>
<protein>
    <recommendedName>
        <fullName evidence="8">Ubiquinone biosynthesis protein UbiA</fullName>
    </recommendedName>
</protein>